<dbReference type="CDD" id="cd00018">
    <property type="entry name" value="AP2"/>
    <property type="match status" value="1"/>
</dbReference>
<evidence type="ECO:0000259" key="7">
    <source>
        <dbReference type="PROSITE" id="PS51032"/>
    </source>
</evidence>
<evidence type="ECO:0000256" key="5">
    <source>
        <dbReference type="ARBA" id="ARBA00023242"/>
    </source>
</evidence>
<dbReference type="SUPFAM" id="SSF54171">
    <property type="entry name" value="DNA-binding domain"/>
    <property type="match status" value="1"/>
</dbReference>
<proteinExistence type="predicted"/>
<dbReference type="PANTHER" id="PTHR31194:SF62">
    <property type="entry name" value="ETHYLENE-RESPONSIVE TRANSCRIPTION FACTOR ERF118"/>
    <property type="match status" value="1"/>
</dbReference>
<dbReference type="PROSITE" id="PS51032">
    <property type="entry name" value="AP2_ERF"/>
    <property type="match status" value="1"/>
</dbReference>
<sequence>MEDFSPDTRTIRVSYSDPDATDSSSDESEETRKKSKRKVHEIVLENVNKKINFGCPDSDPSPVELLMGCQKLRGPAARTKFVGVRRRNWGKYSAEIRDPFAKKRVWLGTFSTAEEASRAYLSKKIEIEEKLRAKHGFNWVPCCETQDSPTSVLETETSEPSNRESKKVKFGFFRGVQVVDRNGFLMGEFSKLDDLSICASDDDGFLPGHHES</sequence>
<comment type="subcellular location">
    <subcellularLocation>
        <location evidence="1">Nucleus</location>
    </subcellularLocation>
</comment>
<reference evidence="8" key="2">
    <citation type="journal article" date="2024" name="Plant">
        <title>Genomic evolution and insights into agronomic trait innovations of Sesamum species.</title>
        <authorList>
            <person name="Miao H."/>
            <person name="Wang L."/>
            <person name="Qu L."/>
            <person name="Liu H."/>
            <person name="Sun Y."/>
            <person name="Le M."/>
            <person name="Wang Q."/>
            <person name="Wei S."/>
            <person name="Zheng Y."/>
            <person name="Lin W."/>
            <person name="Duan Y."/>
            <person name="Cao H."/>
            <person name="Xiong S."/>
            <person name="Wang X."/>
            <person name="Wei L."/>
            <person name="Li C."/>
            <person name="Ma Q."/>
            <person name="Ju M."/>
            <person name="Zhao R."/>
            <person name="Li G."/>
            <person name="Mu C."/>
            <person name="Tian Q."/>
            <person name="Mei H."/>
            <person name="Zhang T."/>
            <person name="Gao T."/>
            <person name="Zhang H."/>
        </authorList>
    </citation>
    <scope>NUCLEOTIDE SEQUENCE</scope>
    <source>
        <strain evidence="8">G02</strain>
    </source>
</reference>
<evidence type="ECO:0000256" key="4">
    <source>
        <dbReference type="ARBA" id="ARBA00023163"/>
    </source>
</evidence>
<dbReference type="PANTHER" id="PTHR31194">
    <property type="entry name" value="SHN SHINE , DNA BINDING / TRANSCRIPTION FACTOR"/>
    <property type="match status" value="1"/>
</dbReference>
<reference evidence="8" key="1">
    <citation type="submission" date="2020-06" db="EMBL/GenBank/DDBJ databases">
        <authorList>
            <person name="Li T."/>
            <person name="Hu X."/>
            <person name="Zhang T."/>
            <person name="Song X."/>
            <person name="Zhang H."/>
            <person name="Dai N."/>
            <person name="Sheng W."/>
            <person name="Hou X."/>
            <person name="Wei L."/>
        </authorList>
    </citation>
    <scope>NUCLEOTIDE SEQUENCE</scope>
    <source>
        <strain evidence="8">G02</strain>
        <tissue evidence="8">Leaf</tissue>
    </source>
</reference>
<evidence type="ECO:0000256" key="2">
    <source>
        <dbReference type="ARBA" id="ARBA00023015"/>
    </source>
</evidence>
<dbReference type="GO" id="GO:0003700">
    <property type="term" value="F:DNA-binding transcription factor activity"/>
    <property type="evidence" value="ECO:0007669"/>
    <property type="project" value="InterPro"/>
</dbReference>
<evidence type="ECO:0000313" key="8">
    <source>
        <dbReference type="EMBL" id="KAL0296730.1"/>
    </source>
</evidence>
<keyword evidence="5" id="KW-0539">Nucleus</keyword>
<gene>
    <name evidence="8" type="ORF">Sradi_6725100</name>
</gene>
<organism evidence="8">
    <name type="scientific">Sesamum radiatum</name>
    <name type="common">Black benniseed</name>
    <dbReference type="NCBI Taxonomy" id="300843"/>
    <lineage>
        <taxon>Eukaryota</taxon>
        <taxon>Viridiplantae</taxon>
        <taxon>Streptophyta</taxon>
        <taxon>Embryophyta</taxon>
        <taxon>Tracheophyta</taxon>
        <taxon>Spermatophyta</taxon>
        <taxon>Magnoliopsida</taxon>
        <taxon>eudicotyledons</taxon>
        <taxon>Gunneridae</taxon>
        <taxon>Pentapetalae</taxon>
        <taxon>asterids</taxon>
        <taxon>lamiids</taxon>
        <taxon>Lamiales</taxon>
        <taxon>Pedaliaceae</taxon>
        <taxon>Sesamum</taxon>
    </lineage>
</organism>
<feature type="region of interest" description="Disordered" evidence="6">
    <location>
        <begin position="1"/>
        <end position="38"/>
    </location>
</feature>
<dbReference type="SMART" id="SM00380">
    <property type="entry name" value="AP2"/>
    <property type="match status" value="1"/>
</dbReference>
<keyword evidence="2" id="KW-0805">Transcription regulation</keyword>
<comment type="caution">
    <text evidence="8">The sequence shown here is derived from an EMBL/GenBank/DDBJ whole genome shotgun (WGS) entry which is preliminary data.</text>
</comment>
<dbReference type="AlphaFoldDB" id="A0AAW2JQN5"/>
<keyword evidence="4" id="KW-0804">Transcription</keyword>
<dbReference type="InterPro" id="IPR050913">
    <property type="entry name" value="AP2/ERF_ERF"/>
</dbReference>
<keyword evidence="3" id="KW-0238">DNA-binding</keyword>
<dbReference type="EMBL" id="JACGWJ010000032">
    <property type="protein sequence ID" value="KAL0296730.1"/>
    <property type="molecule type" value="Genomic_DNA"/>
</dbReference>
<feature type="domain" description="AP2/ERF" evidence="7">
    <location>
        <begin position="80"/>
        <end position="138"/>
    </location>
</feature>
<dbReference type="PRINTS" id="PR00367">
    <property type="entry name" value="ETHRSPELEMNT"/>
</dbReference>
<dbReference type="InterPro" id="IPR001471">
    <property type="entry name" value="AP2/ERF_dom"/>
</dbReference>
<dbReference type="GO" id="GO:0003677">
    <property type="term" value="F:DNA binding"/>
    <property type="evidence" value="ECO:0007669"/>
    <property type="project" value="UniProtKB-KW"/>
</dbReference>
<name>A0AAW2JQN5_SESRA</name>
<evidence type="ECO:0000256" key="6">
    <source>
        <dbReference type="SAM" id="MobiDB-lite"/>
    </source>
</evidence>
<evidence type="ECO:0000256" key="3">
    <source>
        <dbReference type="ARBA" id="ARBA00023125"/>
    </source>
</evidence>
<dbReference type="GO" id="GO:0005634">
    <property type="term" value="C:nucleus"/>
    <property type="evidence" value="ECO:0007669"/>
    <property type="project" value="UniProtKB-SubCell"/>
</dbReference>
<dbReference type="InterPro" id="IPR036955">
    <property type="entry name" value="AP2/ERF_dom_sf"/>
</dbReference>
<protein>
    <submittedName>
        <fullName evidence="8">Ethylene-responsive transcription factor C</fullName>
    </submittedName>
</protein>
<dbReference type="Pfam" id="PF00847">
    <property type="entry name" value="AP2"/>
    <property type="match status" value="1"/>
</dbReference>
<dbReference type="InterPro" id="IPR016177">
    <property type="entry name" value="DNA-bd_dom_sf"/>
</dbReference>
<dbReference type="Gene3D" id="3.30.730.10">
    <property type="entry name" value="AP2/ERF domain"/>
    <property type="match status" value="1"/>
</dbReference>
<accession>A0AAW2JQN5</accession>
<evidence type="ECO:0000256" key="1">
    <source>
        <dbReference type="ARBA" id="ARBA00004123"/>
    </source>
</evidence>